<organism evidence="13 14">
    <name type="scientific">Citrus x changshan-huyou</name>
    <dbReference type="NCBI Taxonomy" id="2935761"/>
    <lineage>
        <taxon>Eukaryota</taxon>
        <taxon>Viridiplantae</taxon>
        <taxon>Streptophyta</taxon>
        <taxon>Embryophyta</taxon>
        <taxon>Tracheophyta</taxon>
        <taxon>Spermatophyta</taxon>
        <taxon>Magnoliopsida</taxon>
        <taxon>eudicotyledons</taxon>
        <taxon>Gunneridae</taxon>
        <taxon>Pentapetalae</taxon>
        <taxon>rosids</taxon>
        <taxon>malvids</taxon>
        <taxon>Sapindales</taxon>
        <taxon>Rutaceae</taxon>
        <taxon>Aurantioideae</taxon>
        <taxon>Citrus</taxon>
    </lineage>
</organism>
<evidence type="ECO:0000256" key="2">
    <source>
        <dbReference type="ARBA" id="ARBA00004906"/>
    </source>
</evidence>
<dbReference type="GO" id="GO:0061630">
    <property type="term" value="F:ubiquitin protein ligase activity"/>
    <property type="evidence" value="ECO:0007669"/>
    <property type="project" value="UniProtKB-EC"/>
</dbReference>
<accession>A0AAP0QNT9</accession>
<keyword evidence="5" id="KW-0479">Metal-binding</keyword>
<dbReference type="InterPro" id="IPR033326">
    <property type="entry name" value="BAH1"/>
</dbReference>
<dbReference type="PROSITE" id="PS50089">
    <property type="entry name" value="ZF_RING_2"/>
    <property type="match status" value="1"/>
</dbReference>
<comment type="pathway">
    <text evidence="2">Protein modification; protein ubiquitination.</text>
</comment>
<keyword evidence="8" id="KW-0862">Zinc</keyword>
<evidence type="ECO:0000256" key="9">
    <source>
        <dbReference type="PROSITE-ProRule" id="PRU00175"/>
    </source>
</evidence>
<feature type="domain" description="RING-type" evidence="11">
    <location>
        <begin position="233"/>
        <end position="282"/>
    </location>
</feature>
<dbReference type="InterPro" id="IPR001841">
    <property type="entry name" value="Znf_RING"/>
</dbReference>
<evidence type="ECO:0000259" key="12">
    <source>
        <dbReference type="PROSITE" id="PS51382"/>
    </source>
</evidence>
<keyword evidence="7" id="KW-0833">Ubl conjugation pathway</keyword>
<keyword evidence="4" id="KW-0808">Transferase</keyword>
<dbReference type="PANTHER" id="PTHR46764">
    <property type="entry name" value="E3 UBIQUITIN-PROTEIN LIGASE BAH1"/>
    <property type="match status" value="1"/>
</dbReference>
<feature type="transmembrane region" description="Helical" evidence="10">
    <location>
        <begin position="306"/>
        <end position="325"/>
    </location>
</feature>
<dbReference type="SMART" id="SM00184">
    <property type="entry name" value="RING"/>
    <property type="match status" value="1"/>
</dbReference>
<evidence type="ECO:0000256" key="6">
    <source>
        <dbReference type="ARBA" id="ARBA00022771"/>
    </source>
</evidence>
<reference evidence="13 14" key="1">
    <citation type="submission" date="2024-05" db="EMBL/GenBank/DDBJ databases">
        <title>Haplotype-resolved chromosome-level genome assembly of Huyou (Citrus changshanensis).</title>
        <authorList>
            <person name="Miao C."/>
            <person name="Chen W."/>
            <person name="Wu Y."/>
            <person name="Wang L."/>
            <person name="Zhao S."/>
            <person name="Grierson D."/>
            <person name="Xu C."/>
            <person name="Chen K."/>
        </authorList>
    </citation>
    <scope>NUCLEOTIDE SEQUENCE [LARGE SCALE GENOMIC DNA]</scope>
    <source>
        <strain evidence="13">01-14</strain>
        <tissue evidence="13">Leaf</tissue>
    </source>
</reference>
<proteinExistence type="predicted"/>
<dbReference type="SUPFAM" id="SSF57850">
    <property type="entry name" value="RING/U-box"/>
    <property type="match status" value="1"/>
</dbReference>
<keyword evidence="10" id="KW-1133">Transmembrane helix</keyword>
<feature type="domain" description="SPX" evidence="12">
    <location>
        <begin position="1"/>
        <end position="162"/>
    </location>
</feature>
<keyword evidence="14" id="KW-1185">Reference proteome</keyword>
<keyword evidence="10" id="KW-0812">Transmembrane</keyword>
<evidence type="ECO:0000256" key="3">
    <source>
        <dbReference type="ARBA" id="ARBA00012483"/>
    </source>
</evidence>
<dbReference type="InterPro" id="IPR004331">
    <property type="entry name" value="SPX_dom"/>
</dbReference>
<evidence type="ECO:0000256" key="5">
    <source>
        <dbReference type="ARBA" id="ARBA00022723"/>
    </source>
</evidence>
<dbReference type="PROSITE" id="PS00518">
    <property type="entry name" value="ZF_RING_1"/>
    <property type="match status" value="1"/>
</dbReference>
<evidence type="ECO:0000259" key="11">
    <source>
        <dbReference type="PROSITE" id="PS50089"/>
    </source>
</evidence>
<evidence type="ECO:0000313" key="14">
    <source>
        <dbReference type="Proteomes" id="UP001428341"/>
    </source>
</evidence>
<dbReference type="Proteomes" id="UP001428341">
    <property type="component" value="Unassembled WGS sequence"/>
</dbReference>
<evidence type="ECO:0000256" key="8">
    <source>
        <dbReference type="ARBA" id="ARBA00022833"/>
    </source>
</evidence>
<dbReference type="Pfam" id="PF00097">
    <property type="entry name" value="zf-C3HC4"/>
    <property type="match status" value="1"/>
</dbReference>
<comment type="caution">
    <text evidence="13">The sequence shown here is derived from an EMBL/GenBank/DDBJ whole genome shotgun (WGS) entry which is preliminary data.</text>
</comment>
<name>A0AAP0QNT9_9ROSI</name>
<evidence type="ECO:0000313" key="13">
    <source>
        <dbReference type="EMBL" id="KAK9201455.1"/>
    </source>
</evidence>
<protein>
    <recommendedName>
        <fullName evidence="3">RING-type E3 ubiquitin transferase</fullName>
        <ecNumber evidence="3">2.3.2.27</ecNumber>
    </recommendedName>
</protein>
<dbReference type="AlphaFoldDB" id="A0AAP0QNT9"/>
<dbReference type="PROSITE" id="PS51382">
    <property type="entry name" value="SPX"/>
    <property type="match status" value="1"/>
</dbReference>
<evidence type="ECO:0000256" key="10">
    <source>
        <dbReference type="SAM" id="Phobius"/>
    </source>
</evidence>
<evidence type="ECO:0000256" key="7">
    <source>
        <dbReference type="ARBA" id="ARBA00022786"/>
    </source>
</evidence>
<dbReference type="InterPro" id="IPR018957">
    <property type="entry name" value="Znf_C3HC4_RING-type"/>
</dbReference>
<dbReference type="EC" id="2.3.2.27" evidence="3"/>
<evidence type="ECO:0000256" key="1">
    <source>
        <dbReference type="ARBA" id="ARBA00000900"/>
    </source>
</evidence>
<dbReference type="EMBL" id="JBCGBO010000005">
    <property type="protein sequence ID" value="KAK9201455.1"/>
    <property type="molecule type" value="Genomic_DNA"/>
</dbReference>
<sequence>MKFCKKYEEYMQQKQQKLPKVACKKLKKILKKCRLACQSQKDPESNSNADGVAQIKITSCHNRCPVCDGAFFPTLVNDMSAVVRYFNKRAKKLINLHQAAGLKKYFLWIKGKMQGQGTHVSSLIEQGKELVVYALINAIMIRKILKKYDKIHHCGKQGPAFKSQAQSMQIEILQSPWLRELMALHINLGETNVSSSTMAAMSSEGYRLTFNDDRLSLSCELFDSIRLDIELTCPVCLETVFDPVSLTCGHILCKMCACSAASVSIVDGLKLADPREKCPLCRQAGVYQGAIHLTELNILLSRRRGIQALVSMLFLQIYLINGCYINSCRDYWEKRLQMERVERVKQAKVYWENQSRAFMGI</sequence>
<comment type="catalytic activity">
    <reaction evidence="1">
        <text>S-ubiquitinyl-[E2 ubiquitin-conjugating enzyme]-L-cysteine + [acceptor protein]-L-lysine = [E2 ubiquitin-conjugating enzyme]-L-cysteine + N(6)-ubiquitinyl-[acceptor protein]-L-lysine.</text>
        <dbReference type="EC" id="2.3.2.27"/>
    </reaction>
</comment>
<dbReference type="CDD" id="cd23127">
    <property type="entry name" value="RING-HC_BAH1-like"/>
    <property type="match status" value="1"/>
</dbReference>
<gene>
    <name evidence="13" type="ORF">WN944_016658</name>
</gene>
<keyword evidence="6 9" id="KW-0863">Zinc-finger</keyword>
<dbReference type="InterPro" id="IPR013083">
    <property type="entry name" value="Znf_RING/FYVE/PHD"/>
</dbReference>
<dbReference type="GO" id="GO:0008270">
    <property type="term" value="F:zinc ion binding"/>
    <property type="evidence" value="ECO:0007669"/>
    <property type="project" value="UniProtKB-KW"/>
</dbReference>
<dbReference type="InterPro" id="IPR017907">
    <property type="entry name" value="Znf_RING_CS"/>
</dbReference>
<dbReference type="PANTHER" id="PTHR46764:SF1">
    <property type="entry name" value="E3 UBIQUITIN-PROTEIN LIGASE NLA"/>
    <property type="match status" value="1"/>
</dbReference>
<evidence type="ECO:0000256" key="4">
    <source>
        <dbReference type="ARBA" id="ARBA00022679"/>
    </source>
</evidence>
<dbReference type="Gene3D" id="3.30.40.10">
    <property type="entry name" value="Zinc/RING finger domain, C3HC4 (zinc finger)"/>
    <property type="match status" value="1"/>
</dbReference>
<keyword evidence="10" id="KW-0472">Membrane</keyword>